<dbReference type="EMBL" id="CP050124">
    <property type="protein sequence ID" value="QIP39679.1"/>
    <property type="molecule type" value="Genomic_DNA"/>
</dbReference>
<evidence type="ECO:0000256" key="1">
    <source>
        <dbReference type="SAM" id="MobiDB-lite"/>
    </source>
</evidence>
<proteinExistence type="predicted"/>
<gene>
    <name evidence="2" type="ORF">G9444_2435</name>
    <name evidence="3" type="ORF">G9444_2499</name>
</gene>
<reference evidence="3 4" key="1">
    <citation type="submission" date="2020-03" db="EMBL/GenBank/DDBJ databases">
        <title>Screen low temperature-resistant strains for efficient degradation of petroleum hydrocarbons under the low temperature.</title>
        <authorList>
            <person name="Wang Y."/>
            <person name="Chen J."/>
        </authorList>
    </citation>
    <scope>NUCLEOTIDE SEQUENCE [LARGE SCALE GENOMIC DNA]</scope>
    <source>
        <strain evidence="3 4">KB1</strain>
    </source>
</reference>
<evidence type="ECO:0000313" key="4">
    <source>
        <dbReference type="Proteomes" id="UP000502345"/>
    </source>
</evidence>
<name>A0A6G9CRR8_RHOER</name>
<feature type="compositionally biased region" description="Basic and acidic residues" evidence="1">
    <location>
        <begin position="15"/>
        <end position="35"/>
    </location>
</feature>
<feature type="region of interest" description="Disordered" evidence="1">
    <location>
        <begin position="1"/>
        <end position="35"/>
    </location>
</feature>
<dbReference type="Proteomes" id="UP000502345">
    <property type="component" value="Chromosome"/>
</dbReference>
<organism evidence="3 4">
    <name type="scientific">Rhodococcus erythropolis</name>
    <name type="common">Arthrobacter picolinophilus</name>
    <dbReference type="NCBI Taxonomy" id="1833"/>
    <lineage>
        <taxon>Bacteria</taxon>
        <taxon>Bacillati</taxon>
        <taxon>Actinomycetota</taxon>
        <taxon>Actinomycetes</taxon>
        <taxon>Mycobacteriales</taxon>
        <taxon>Nocardiaceae</taxon>
        <taxon>Rhodococcus</taxon>
        <taxon>Rhodococcus erythropolis group</taxon>
    </lineage>
</organism>
<accession>A0A6G9CRR8</accession>
<sequence length="35" mass="4027">MAHFDNDDGLDDPVTLDRWEDNDAWDRAHEQAAGK</sequence>
<evidence type="ECO:0000313" key="3">
    <source>
        <dbReference type="EMBL" id="QIP39743.1"/>
    </source>
</evidence>
<dbReference type="EMBL" id="CP050124">
    <property type="protein sequence ID" value="QIP39743.1"/>
    <property type="molecule type" value="Genomic_DNA"/>
</dbReference>
<evidence type="ECO:0000313" key="2">
    <source>
        <dbReference type="EMBL" id="QIP39679.1"/>
    </source>
</evidence>
<dbReference type="AlphaFoldDB" id="A0A6G9CRR8"/>
<protein>
    <submittedName>
        <fullName evidence="3">Uncharacterized protein</fullName>
    </submittedName>
</protein>